<organism evidence="2 3">
    <name type="scientific">Aspergillus vadensis (strain CBS 113365 / IMI 142717 / IBT 24658)</name>
    <dbReference type="NCBI Taxonomy" id="1448311"/>
    <lineage>
        <taxon>Eukaryota</taxon>
        <taxon>Fungi</taxon>
        <taxon>Dikarya</taxon>
        <taxon>Ascomycota</taxon>
        <taxon>Pezizomycotina</taxon>
        <taxon>Eurotiomycetes</taxon>
        <taxon>Eurotiomycetidae</taxon>
        <taxon>Eurotiales</taxon>
        <taxon>Aspergillaceae</taxon>
        <taxon>Aspergillus</taxon>
        <taxon>Aspergillus subgen. Circumdati</taxon>
    </lineage>
</organism>
<dbReference type="RefSeq" id="XP_025559416.1">
    <property type="nucleotide sequence ID" value="XM_025701404.1"/>
</dbReference>
<evidence type="ECO:0000256" key="1">
    <source>
        <dbReference type="SAM" id="Phobius"/>
    </source>
</evidence>
<keyword evidence="3" id="KW-1185">Reference proteome</keyword>
<dbReference type="GeneID" id="37205996"/>
<evidence type="ECO:0008006" key="4">
    <source>
        <dbReference type="Google" id="ProtNLM"/>
    </source>
</evidence>
<dbReference type="Proteomes" id="UP000248405">
    <property type="component" value="Unassembled WGS sequence"/>
</dbReference>
<name>A0A319CAF8_ASPVC</name>
<evidence type="ECO:0000313" key="2">
    <source>
        <dbReference type="EMBL" id="PYH65622.1"/>
    </source>
</evidence>
<gene>
    <name evidence="2" type="ORF">BO88DRAFT_134081</name>
</gene>
<proteinExistence type="predicted"/>
<dbReference type="AlphaFoldDB" id="A0A319CAF8"/>
<keyword evidence="1" id="KW-0812">Transmembrane</keyword>
<feature type="transmembrane region" description="Helical" evidence="1">
    <location>
        <begin position="67"/>
        <end position="87"/>
    </location>
</feature>
<evidence type="ECO:0000313" key="3">
    <source>
        <dbReference type="Proteomes" id="UP000248405"/>
    </source>
</evidence>
<protein>
    <recommendedName>
        <fullName evidence="4">Transmembrane protein</fullName>
    </recommendedName>
</protein>
<keyword evidence="1" id="KW-0472">Membrane</keyword>
<accession>A0A319CAF8</accession>
<reference evidence="2" key="1">
    <citation type="submission" date="2016-12" db="EMBL/GenBank/DDBJ databases">
        <title>The genomes of Aspergillus section Nigri reveals drivers in fungal speciation.</title>
        <authorList>
            <consortium name="DOE Joint Genome Institute"/>
            <person name="Vesth T.C."/>
            <person name="Nybo J."/>
            <person name="Theobald S."/>
            <person name="Brandl J."/>
            <person name="Frisvad J.C."/>
            <person name="Nielsen K.F."/>
            <person name="Lyhne E.K."/>
            <person name="Kogle M.E."/>
            <person name="Kuo A."/>
            <person name="Riley R."/>
            <person name="Clum A."/>
            <person name="Nolan M."/>
            <person name="Lipzen A."/>
            <person name="Salamov A."/>
            <person name="Henrissat B."/>
            <person name="Wiebenga A."/>
            <person name="De Vries R.P."/>
            <person name="Grigoriev I.V."/>
            <person name="Mortensen U.H."/>
            <person name="Andersen M.R."/>
            <person name="Baker S.E."/>
        </authorList>
    </citation>
    <scope>NUCLEOTIDE SEQUENCE [LARGE SCALE GENOMIC DNA]</scope>
    <source>
        <strain evidence="2">CBS 113365</strain>
    </source>
</reference>
<keyword evidence="1" id="KW-1133">Transmembrane helix</keyword>
<dbReference type="EMBL" id="KZ821637">
    <property type="protein sequence ID" value="PYH65622.1"/>
    <property type="molecule type" value="Genomic_DNA"/>
</dbReference>
<sequence>MGKNQKRKSRQGNWRVATAQECGESRYAAFPREPLSCILSAFFFFIFHAAISFFYFNFSFPNSSSNIIPSLPPFFFPVIFTCFLANVGSAGRKRLTSSTLLSYPFRSRTLEHSHNGRQTHSHTFSSHPLILGGWSISRSIRLGCASFIRELLYLQRCVPPPSPSTARVPRKVFSMQTECRWLT</sequence>
<feature type="transmembrane region" description="Helical" evidence="1">
    <location>
        <begin position="35"/>
        <end position="55"/>
    </location>
</feature>